<comment type="caution">
    <text evidence="1">The sequence shown here is derived from an EMBL/GenBank/DDBJ whole genome shotgun (WGS) entry which is preliminary data.</text>
</comment>
<keyword evidence="2" id="KW-1185">Reference proteome</keyword>
<accession>A0A7J9HM52</accession>
<name>A0A7J9HM52_9ROSI</name>
<evidence type="ECO:0000313" key="2">
    <source>
        <dbReference type="Proteomes" id="UP000593560"/>
    </source>
</evidence>
<gene>
    <name evidence="1" type="ORF">Gohar_002856</name>
</gene>
<dbReference type="Proteomes" id="UP000593560">
    <property type="component" value="Unassembled WGS sequence"/>
</dbReference>
<sequence>MFAWVNNFLEGTCFFEVLGVISMSIQKPSQMKFWIIHMFRDVLFFIMGAIGMVQEPQHLVNDSTYFCGVEGNIRKISQSGVESANVRKKNVSVSRYLLPN</sequence>
<dbReference type="EMBL" id="JABFAD010000010">
    <property type="protein sequence ID" value="MBA0810910.1"/>
    <property type="molecule type" value="Genomic_DNA"/>
</dbReference>
<protein>
    <submittedName>
        <fullName evidence="1">Uncharacterized protein</fullName>
    </submittedName>
</protein>
<dbReference type="AlphaFoldDB" id="A0A7J9HM52"/>
<evidence type="ECO:0000313" key="1">
    <source>
        <dbReference type="EMBL" id="MBA0810910.1"/>
    </source>
</evidence>
<feature type="non-terminal residue" evidence="1">
    <location>
        <position position="1"/>
    </location>
</feature>
<reference evidence="1 2" key="1">
    <citation type="journal article" date="2019" name="Genome Biol. Evol.">
        <title>Insights into the evolution of the New World diploid cottons (Gossypium, subgenus Houzingenia) based on genome sequencing.</title>
        <authorList>
            <person name="Grover C.E."/>
            <person name="Arick M.A. 2nd"/>
            <person name="Thrash A."/>
            <person name="Conover J.L."/>
            <person name="Sanders W.S."/>
            <person name="Peterson D.G."/>
            <person name="Frelichowski J.E."/>
            <person name="Scheffler J.A."/>
            <person name="Scheffler B.E."/>
            <person name="Wendel J.F."/>
        </authorList>
    </citation>
    <scope>NUCLEOTIDE SEQUENCE [LARGE SCALE GENOMIC DNA]</scope>
    <source>
        <strain evidence="1">0</strain>
        <tissue evidence="1">Leaf</tissue>
    </source>
</reference>
<proteinExistence type="predicted"/>
<organism evidence="1 2">
    <name type="scientific">Gossypium harknessii</name>
    <dbReference type="NCBI Taxonomy" id="34285"/>
    <lineage>
        <taxon>Eukaryota</taxon>
        <taxon>Viridiplantae</taxon>
        <taxon>Streptophyta</taxon>
        <taxon>Embryophyta</taxon>
        <taxon>Tracheophyta</taxon>
        <taxon>Spermatophyta</taxon>
        <taxon>Magnoliopsida</taxon>
        <taxon>eudicotyledons</taxon>
        <taxon>Gunneridae</taxon>
        <taxon>Pentapetalae</taxon>
        <taxon>rosids</taxon>
        <taxon>malvids</taxon>
        <taxon>Malvales</taxon>
        <taxon>Malvaceae</taxon>
        <taxon>Malvoideae</taxon>
        <taxon>Gossypium</taxon>
    </lineage>
</organism>